<keyword evidence="3" id="KW-1185">Reference proteome</keyword>
<evidence type="ECO:0000313" key="2">
    <source>
        <dbReference type="EMBL" id="EYE88574.1"/>
    </source>
</evidence>
<gene>
    <name evidence="2" type="ORF">Q428_07195</name>
</gene>
<keyword evidence="1" id="KW-0812">Transmembrane</keyword>
<organism evidence="2 3">
    <name type="scientific">Fervidicella metallireducens AeB</name>
    <dbReference type="NCBI Taxonomy" id="1403537"/>
    <lineage>
        <taxon>Bacteria</taxon>
        <taxon>Bacillati</taxon>
        <taxon>Bacillota</taxon>
        <taxon>Clostridia</taxon>
        <taxon>Eubacteriales</taxon>
        <taxon>Clostridiaceae</taxon>
        <taxon>Fervidicella</taxon>
    </lineage>
</organism>
<keyword evidence="1" id="KW-0472">Membrane</keyword>
<sequence>MGKVLCSLCTCEIRQKDDLITCVRGFFSDAAYHKRCYDIANKTRFHDVSRPLNKKEVKFSAIYFTVMMLLITIIFKEYLYLNLFLLFISLFSDFHLVKSWLTYERNFPFNKS</sequence>
<comment type="caution">
    <text evidence="2">The sequence shown here is derived from an EMBL/GenBank/DDBJ whole genome shotgun (WGS) entry which is preliminary data.</text>
</comment>
<accession>A0A017RW24</accession>
<keyword evidence="1" id="KW-1133">Transmembrane helix</keyword>
<dbReference type="Proteomes" id="UP000019681">
    <property type="component" value="Unassembled WGS sequence"/>
</dbReference>
<dbReference type="EMBL" id="AZQP01000018">
    <property type="protein sequence ID" value="EYE88574.1"/>
    <property type="molecule type" value="Genomic_DNA"/>
</dbReference>
<dbReference type="STRING" id="1403537.Q428_07195"/>
<feature type="transmembrane region" description="Helical" evidence="1">
    <location>
        <begin position="57"/>
        <end position="75"/>
    </location>
</feature>
<proteinExistence type="predicted"/>
<dbReference type="AlphaFoldDB" id="A0A017RW24"/>
<protein>
    <submittedName>
        <fullName evidence="2">Uncharacterized protein</fullName>
    </submittedName>
</protein>
<reference evidence="2 3" key="1">
    <citation type="journal article" date="2014" name="Genome Announc.">
        <title>Draft Genome Sequence of Fervidicella metallireducens Strain AeBT, an Iron-Reducing Thermoanaerobe from the Great Artesian Basin.</title>
        <authorList>
            <person name="Patel B.K."/>
        </authorList>
    </citation>
    <scope>NUCLEOTIDE SEQUENCE [LARGE SCALE GENOMIC DNA]</scope>
    <source>
        <strain evidence="2 3">AeB</strain>
    </source>
</reference>
<evidence type="ECO:0000256" key="1">
    <source>
        <dbReference type="SAM" id="Phobius"/>
    </source>
</evidence>
<evidence type="ECO:0000313" key="3">
    <source>
        <dbReference type="Proteomes" id="UP000019681"/>
    </source>
</evidence>
<name>A0A017RW24_9CLOT</name>
<dbReference type="RefSeq" id="WP_035379464.1">
    <property type="nucleotide sequence ID" value="NZ_AZQP01000018.1"/>
</dbReference>